<keyword evidence="1" id="KW-0175">Coiled coil</keyword>
<reference evidence="2 3" key="1">
    <citation type="submission" date="2020-01" db="EMBL/GenBank/DDBJ databases">
        <title>Spongiivirga citrea KCTC 32990T.</title>
        <authorList>
            <person name="Wang G."/>
        </authorList>
    </citation>
    <scope>NUCLEOTIDE SEQUENCE [LARGE SCALE GENOMIC DNA]</scope>
    <source>
        <strain evidence="2 3">KCTC 32990</strain>
    </source>
</reference>
<evidence type="ECO:0008006" key="4">
    <source>
        <dbReference type="Google" id="ProtNLM"/>
    </source>
</evidence>
<dbReference type="RefSeq" id="WP_164031869.1">
    <property type="nucleotide sequence ID" value="NZ_JAABOQ010000003.1"/>
</dbReference>
<proteinExistence type="predicted"/>
<evidence type="ECO:0000256" key="1">
    <source>
        <dbReference type="SAM" id="Coils"/>
    </source>
</evidence>
<protein>
    <recommendedName>
        <fullName evidence="4">RiboL-PSP-HEPN domain-containing protein</fullName>
    </recommendedName>
</protein>
<accession>A0A6M0CNH0</accession>
<evidence type="ECO:0000313" key="2">
    <source>
        <dbReference type="EMBL" id="NER17409.1"/>
    </source>
</evidence>
<keyword evidence="3" id="KW-1185">Reference proteome</keyword>
<sequence>MGLGRPIRKIFITDDFHYSEIDFELDSFIEFLDLTNEQIELKIKKYLNEYNGASEIDKEIIFDPIDVYIKQKNLQLYYSTIIISIYSFLEQSLLRLCRIAETNERIKIEDISGKGIFKFKKYLEKVSKIDFEEMNNEWKEITKLNHLRNVFVHSSNSRLKITETKTRINAIKEIKHIKVLGRSEYYKIEFNDDKSIRFFVRTIREFLNKIYTYKP</sequence>
<feature type="coiled-coil region" evidence="1">
    <location>
        <begin position="29"/>
        <end position="56"/>
    </location>
</feature>
<comment type="caution">
    <text evidence="2">The sequence shown here is derived from an EMBL/GenBank/DDBJ whole genome shotgun (WGS) entry which is preliminary data.</text>
</comment>
<dbReference type="Proteomes" id="UP000474296">
    <property type="component" value="Unassembled WGS sequence"/>
</dbReference>
<organism evidence="2 3">
    <name type="scientific">Spongiivirga citrea</name>
    <dbReference type="NCBI Taxonomy" id="1481457"/>
    <lineage>
        <taxon>Bacteria</taxon>
        <taxon>Pseudomonadati</taxon>
        <taxon>Bacteroidota</taxon>
        <taxon>Flavobacteriia</taxon>
        <taxon>Flavobacteriales</taxon>
        <taxon>Flavobacteriaceae</taxon>
        <taxon>Spongiivirga</taxon>
    </lineage>
</organism>
<name>A0A6M0CNH0_9FLAO</name>
<evidence type="ECO:0000313" key="3">
    <source>
        <dbReference type="Proteomes" id="UP000474296"/>
    </source>
</evidence>
<dbReference type="AlphaFoldDB" id="A0A6M0CNH0"/>
<dbReference type="EMBL" id="JAABOQ010000003">
    <property type="protein sequence ID" value="NER17409.1"/>
    <property type="molecule type" value="Genomic_DNA"/>
</dbReference>
<gene>
    <name evidence="2" type="ORF">GWK10_09315</name>
</gene>